<dbReference type="AlphaFoldDB" id="A0AAE3SIR1"/>
<name>A0AAE3SIR1_9BACT</name>
<keyword evidence="2" id="KW-1185">Reference proteome</keyword>
<protein>
    <recommendedName>
        <fullName evidence="3">Phosphate-selective porin O and P</fullName>
    </recommendedName>
</protein>
<gene>
    <name evidence="1" type="ORF">OM074_03465</name>
</gene>
<dbReference type="RefSeq" id="WP_301197888.1">
    <property type="nucleotide sequence ID" value="NZ_JAPDPI010000004.1"/>
</dbReference>
<dbReference type="SUPFAM" id="SSF56935">
    <property type="entry name" value="Porins"/>
    <property type="match status" value="1"/>
</dbReference>
<dbReference type="Proteomes" id="UP001207408">
    <property type="component" value="Unassembled WGS sequence"/>
</dbReference>
<evidence type="ECO:0000313" key="1">
    <source>
        <dbReference type="EMBL" id="MCW3804669.1"/>
    </source>
</evidence>
<dbReference type="Gene3D" id="2.40.160.10">
    <property type="entry name" value="Porin"/>
    <property type="match status" value="1"/>
</dbReference>
<dbReference type="InterPro" id="IPR023614">
    <property type="entry name" value="Porin_dom_sf"/>
</dbReference>
<reference evidence="1" key="1">
    <citation type="submission" date="2022-10" db="EMBL/GenBank/DDBJ databases">
        <authorList>
            <person name="Yu W.X."/>
        </authorList>
    </citation>
    <scope>NUCLEOTIDE SEQUENCE</scope>
    <source>
        <strain evidence="1">D04</strain>
    </source>
</reference>
<accession>A0AAE3SIR1</accession>
<organism evidence="1 2">
    <name type="scientific">Plebeiibacterium marinum</name>
    <dbReference type="NCBI Taxonomy" id="2992111"/>
    <lineage>
        <taxon>Bacteria</taxon>
        <taxon>Pseudomonadati</taxon>
        <taxon>Bacteroidota</taxon>
        <taxon>Bacteroidia</taxon>
        <taxon>Marinilabiliales</taxon>
        <taxon>Marinilabiliaceae</taxon>
        <taxon>Plebeiibacterium</taxon>
    </lineage>
</organism>
<evidence type="ECO:0008006" key="3">
    <source>
        <dbReference type="Google" id="ProtNLM"/>
    </source>
</evidence>
<dbReference type="EMBL" id="JAPDPI010000004">
    <property type="protein sequence ID" value="MCW3804669.1"/>
    <property type="molecule type" value="Genomic_DNA"/>
</dbReference>
<sequence length="416" mass="47243">MEKIFLRIVCVVIFVIVCKSTNAQNDFSKYRFGGYGEILYQRMDYSADRYSNADGAQKENRAFITLPRVVFSFDYKFRDDLVLTSEIEFEYGGTGSALELEYEEAGEYEMEVEHGGEVVLEQLHITKIFNANYSLSIGHLIVPVGQTNARHESVTYFGTVRPESETSIIPLTWHETGISFNANYKRWRAQLFIINGLDANGFSSAYWVRSGKQGLFENVKMTDPAFAYRIENSSIKNLRLSSSGYFGNSTGNTQKPEKMGDLKGQVSIVTGDFEFNNRKIIARGNVVWGNLSDSYEISSINKNISKNIQYQRTPVAQNALAYGVECGYAFQLKEKGSRIIPFARYEYYNSMENTAADMLADARYKRDVATFGVNYFMTPAVAVKADYSHRRIGLGDYNHENTFGLALVYTGWFMQK</sequence>
<comment type="caution">
    <text evidence="1">The sequence shown here is derived from an EMBL/GenBank/DDBJ whole genome shotgun (WGS) entry which is preliminary data.</text>
</comment>
<evidence type="ECO:0000313" key="2">
    <source>
        <dbReference type="Proteomes" id="UP001207408"/>
    </source>
</evidence>
<proteinExistence type="predicted"/>